<reference evidence="1 2" key="1">
    <citation type="submission" date="2017-04" db="EMBL/GenBank/DDBJ databases">
        <authorList>
            <person name="Afonso C.L."/>
            <person name="Miller P.J."/>
            <person name="Scott M.A."/>
            <person name="Spackman E."/>
            <person name="Goraichik I."/>
            <person name="Dimitrov K.M."/>
            <person name="Suarez D.L."/>
            <person name="Swayne D.E."/>
        </authorList>
    </citation>
    <scope>NUCLEOTIDE SEQUENCE [LARGE SCALE GENOMIC DNA]</scope>
    <source>
        <strain evidence="2">XA(T)</strain>
    </source>
</reference>
<gene>
    <name evidence="1" type="ORF">B5808_08725</name>
</gene>
<proteinExistence type="predicted"/>
<protein>
    <submittedName>
        <fullName evidence="1">Uncharacterized protein</fullName>
    </submittedName>
</protein>
<dbReference type="KEGG" id="cphy:B5808_08725"/>
<keyword evidence="2" id="KW-1185">Reference proteome</keyword>
<dbReference type="Proteomes" id="UP000192775">
    <property type="component" value="Chromosome"/>
</dbReference>
<organism evidence="1 2">
    <name type="scientific">Cnuibacter physcomitrellae</name>
    <dbReference type="NCBI Taxonomy" id="1619308"/>
    <lineage>
        <taxon>Bacteria</taxon>
        <taxon>Bacillati</taxon>
        <taxon>Actinomycetota</taxon>
        <taxon>Actinomycetes</taxon>
        <taxon>Micrococcales</taxon>
        <taxon>Microbacteriaceae</taxon>
        <taxon>Cnuibacter</taxon>
    </lineage>
</organism>
<sequence length="157" mass="16049">MAAEATSLADPTGTTAPVEEEVVAEETEAETDADTVCGYYFPAQMKIAALQPESIEDTSSVATVGGVALPAPDCAMRITLGNGATQINLGWDSIEHAAIGGPFLSAGYTDGYAGYEKTADEASYNIEGDGVVVASIDAGLSIDPNVRPGSVILSYVP</sequence>
<name>A0A1X9LLX7_9MICO</name>
<dbReference type="AlphaFoldDB" id="A0A1X9LLX7"/>
<dbReference type="EMBL" id="CP020715">
    <property type="protein sequence ID" value="ARJ05288.1"/>
    <property type="molecule type" value="Genomic_DNA"/>
</dbReference>
<evidence type="ECO:0000313" key="1">
    <source>
        <dbReference type="EMBL" id="ARJ05288.1"/>
    </source>
</evidence>
<evidence type="ECO:0000313" key="2">
    <source>
        <dbReference type="Proteomes" id="UP000192775"/>
    </source>
</evidence>
<accession>A0A1X9LLX7</accession>